<accession>A0ABT8KH69</accession>
<comment type="subcellular location">
    <subcellularLocation>
        <location evidence="1">Cell outer membrane</location>
    </subcellularLocation>
</comment>
<dbReference type="InterPro" id="IPR003423">
    <property type="entry name" value="OMP_efflux"/>
</dbReference>
<dbReference type="Proteomes" id="UP001172082">
    <property type="component" value="Unassembled WGS sequence"/>
</dbReference>
<feature type="coiled-coil region" evidence="8">
    <location>
        <begin position="121"/>
        <end position="180"/>
    </location>
</feature>
<dbReference type="PANTHER" id="PTHR30026">
    <property type="entry name" value="OUTER MEMBRANE PROTEIN TOLC"/>
    <property type="match status" value="1"/>
</dbReference>
<organism evidence="9 10">
    <name type="scientific">Splendidivirga corallicola</name>
    <dbReference type="NCBI Taxonomy" id="3051826"/>
    <lineage>
        <taxon>Bacteria</taxon>
        <taxon>Pseudomonadati</taxon>
        <taxon>Bacteroidota</taxon>
        <taxon>Cytophagia</taxon>
        <taxon>Cytophagales</taxon>
        <taxon>Splendidivirgaceae</taxon>
        <taxon>Splendidivirga</taxon>
    </lineage>
</organism>
<keyword evidence="5" id="KW-0812">Transmembrane</keyword>
<keyword evidence="6" id="KW-0472">Membrane</keyword>
<evidence type="ECO:0000256" key="7">
    <source>
        <dbReference type="ARBA" id="ARBA00023237"/>
    </source>
</evidence>
<dbReference type="Gene3D" id="1.20.1600.10">
    <property type="entry name" value="Outer membrane efflux proteins (OEP)"/>
    <property type="match status" value="1"/>
</dbReference>
<dbReference type="Pfam" id="PF02321">
    <property type="entry name" value="OEP"/>
    <property type="match status" value="2"/>
</dbReference>
<dbReference type="InterPro" id="IPR051906">
    <property type="entry name" value="TolC-like"/>
</dbReference>
<evidence type="ECO:0000256" key="2">
    <source>
        <dbReference type="ARBA" id="ARBA00007613"/>
    </source>
</evidence>
<evidence type="ECO:0000256" key="5">
    <source>
        <dbReference type="ARBA" id="ARBA00022692"/>
    </source>
</evidence>
<dbReference type="RefSeq" id="WP_346750089.1">
    <property type="nucleotide sequence ID" value="NZ_JAUJEA010000001.1"/>
</dbReference>
<evidence type="ECO:0000313" key="9">
    <source>
        <dbReference type="EMBL" id="MDN5200062.1"/>
    </source>
</evidence>
<evidence type="ECO:0000256" key="8">
    <source>
        <dbReference type="SAM" id="Coils"/>
    </source>
</evidence>
<evidence type="ECO:0000256" key="1">
    <source>
        <dbReference type="ARBA" id="ARBA00004442"/>
    </source>
</evidence>
<comment type="similarity">
    <text evidence="2">Belongs to the outer membrane factor (OMF) (TC 1.B.17) family.</text>
</comment>
<proteinExistence type="inferred from homology"/>
<keyword evidence="3" id="KW-0813">Transport</keyword>
<keyword evidence="7" id="KW-0998">Cell outer membrane</keyword>
<evidence type="ECO:0000313" key="10">
    <source>
        <dbReference type="Proteomes" id="UP001172082"/>
    </source>
</evidence>
<reference evidence="9" key="1">
    <citation type="submission" date="2023-06" db="EMBL/GenBank/DDBJ databases">
        <title>Genomic of Parafulvivirga corallium.</title>
        <authorList>
            <person name="Wang G."/>
        </authorList>
    </citation>
    <scope>NUCLEOTIDE SEQUENCE</scope>
    <source>
        <strain evidence="9">BMA10</strain>
    </source>
</reference>
<name>A0ABT8KH69_9BACT</name>
<evidence type="ECO:0000256" key="6">
    <source>
        <dbReference type="ARBA" id="ARBA00023136"/>
    </source>
</evidence>
<gene>
    <name evidence="9" type="ORF">QQ008_01785</name>
</gene>
<keyword evidence="8" id="KW-0175">Coiled coil</keyword>
<dbReference type="EMBL" id="JAUJEA010000001">
    <property type="protein sequence ID" value="MDN5200062.1"/>
    <property type="molecule type" value="Genomic_DNA"/>
</dbReference>
<dbReference type="PANTHER" id="PTHR30026:SF20">
    <property type="entry name" value="OUTER MEMBRANE PROTEIN TOLC"/>
    <property type="match status" value="1"/>
</dbReference>
<comment type="caution">
    <text evidence="9">The sequence shown here is derived from an EMBL/GenBank/DDBJ whole genome shotgun (WGS) entry which is preliminary data.</text>
</comment>
<keyword evidence="10" id="KW-1185">Reference proteome</keyword>
<sequence length="486" mass="53919">MINKIRINFFIILLFASLGAFAQDTGGKKVWTLQECIEHSLKDNLSIQQSKLTVEENKAFLKQARGNMLPNLNAGGNYGYNWGRGIDPTENTFVNERITFSGFSASSNMTLFGGFQVRNGIKQSNLDLEASELDLKTSENRTILNVATFYLNVIFNQELLNNAKTQLESTNTQLSRTEKLVEAGSLPLSNLLDLKSQQASNEANVISSENALTLSLLNLKQLLQIPASDPFEIEIPNLDAPSALLLSKSANQIYDYAEANQPEIQSANLKIESADYGAKIAKGGLYPSLSLSGSISTNYSDAAVEFVPDGTFSVEPEQRLQGNLTGNPSATIDLFSVSPNGNIQDVSASDQFDRNLSQRLTFNLQIPIFNRLQTSTAIQRANIAKQRAEVNAIQEKQTLRQTIEQAYNDALASAKSYEASLKQVEALEESFRMAQQQYDNGVINFVDFQIAQNNMFQAKSDLVRNKFDFIFKTKVLDFYQGNPINF</sequence>
<protein>
    <submittedName>
        <fullName evidence="9">TolC family protein</fullName>
    </submittedName>
</protein>
<keyword evidence="4" id="KW-1134">Transmembrane beta strand</keyword>
<evidence type="ECO:0000256" key="4">
    <source>
        <dbReference type="ARBA" id="ARBA00022452"/>
    </source>
</evidence>
<evidence type="ECO:0000256" key="3">
    <source>
        <dbReference type="ARBA" id="ARBA00022448"/>
    </source>
</evidence>
<dbReference type="SUPFAM" id="SSF56954">
    <property type="entry name" value="Outer membrane efflux proteins (OEP)"/>
    <property type="match status" value="1"/>
</dbReference>